<evidence type="ECO:0000256" key="1">
    <source>
        <dbReference type="SAM" id="SignalP"/>
    </source>
</evidence>
<dbReference type="Gene3D" id="3.40.50.1820">
    <property type="entry name" value="alpha/beta hydrolase"/>
    <property type="match status" value="1"/>
</dbReference>
<evidence type="ECO:0000313" key="2">
    <source>
        <dbReference type="EMBL" id="SDJ54658.1"/>
    </source>
</evidence>
<dbReference type="SUPFAM" id="SSF53474">
    <property type="entry name" value="alpha/beta-Hydrolases"/>
    <property type="match status" value="1"/>
</dbReference>
<sequence length="364" mass="40168">MASLPQQLSRLFLLVSVSLAPLVGAATLPGDEKSPGYICPPCDHEKNLFQASAVNAPGACKVCGMELVEKPHAPGSEDFALHEGSGSFMLSSNTPDSNPLAVFYHHPQNLREDAPVLIVLPGAGRNAWSYRDTWVESSEMYGVLVLVPHYAETHYPEFWSYNIAGMIENVRINEERTGVVGYDINRAPQTWLFNDFDKIFNVAVQELGLGTETYDLFGHSAGGQILHRFTLFAGESKARRILAGNSGWYTAPRFDKPFPFGVGSDMLDGAGLARAFQRELVVFLGELDNANETRGHLVRTPEVNWQGDHRLSRGRYFFAQAQERARELETDLNWQLEVVPGVGHDYAAMGRAAADYLYGGSGEQ</sequence>
<dbReference type="AlphaFoldDB" id="A0A1G8ULE3"/>
<dbReference type="InterPro" id="IPR029058">
    <property type="entry name" value="AB_hydrolase_fold"/>
</dbReference>
<proteinExistence type="predicted"/>
<organism evidence="2 3">
    <name type="scientific">Microbulbifer yueqingensis</name>
    <dbReference type="NCBI Taxonomy" id="658219"/>
    <lineage>
        <taxon>Bacteria</taxon>
        <taxon>Pseudomonadati</taxon>
        <taxon>Pseudomonadota</taxon>
        <taxon>Gammaproteobacteria</taxon>
        <taxon>Cellvibrionales</taxon>
        <taxon>Microbulbiferaceae</taxon>
        <taxon>Microbulbifer</taxon>
    </lineage>
</organism>
<dbReference type="STRING" id="658219.SAMN05216212_0181"/>
<keyword evidence="3" id="KW-1185">Reference proteome</keyword>
<dbReference type="Proteomes" id="UP000199305">
    <property type="component" value="Unassembled WGS sequence"/>
</dbReference>
<feature type="signal peptide" evidence="1">
    <location>
        <begin position="1"/>
        <end position="25"/>
    </location>
</feature>
<keyword evidence="1" id="KW-0732">Signal</keyword>
<evidence type="ECO:0000313" key="3">
    <source>
        <dbReference type="Proteomes" id="UP000199305"/>
    </source>
</evidence>
<feature type="chain" id="PRO_5011735883" description="Alpha/beta hydrolase family protein" evidence="1">
    <location>
        <begin position="26"/>
        <end position="364"/>
    </location>
</feature>
<gene>
    <name evidence="2" type="ORF">SAMN05216212_0181</name>
</gene>
<protein>
    <recommendedName>
        <fullName evidence="4">Alpha/beta hydrolase family protein</fullName>
    </recommendedName>
</protein>
<evidence type="ECO:0008006" key="4">
    <source>
        <dbReference type="Google" id="ProtNLM"/>
    </source>
</evidence>
<name>A0A1G8ULE3_9GAMM</name>
<dbReference type="EMBL" id="FNFH01000001">
    <property type="protein sequence ID" value="SDJ54658.1"/>
    <property type="molecule type" value="Genomic_DNA"/>
</dbReference>
<reference evidence="3" key="1">
    <citation type="submission" date="2016-10" db="EMBL/GenBank/DDBJ databases">
        <authorList>
            <person name="Varghese N."/>
            <person name="Submissions S."/>
        </authorList>
    </citation>
    <scope>NUCLEOTIDE SEQUENCE [LARGE SCALE GENOMIC DNA]</scope>
    <source>
        <strain evidence="3">CGMCC 1.10658</strain>
    </source>
</reference>
<accession>A0A1G8ULE3</accession>